<evidence type="ECO:0000256" key="1">
    <source>
        <dbReference type="ARBA" id="ARBA00010996"/>
    </source>
</evidence>
<feature type="chain" id="PRO_5030926665" evidence="5">
    <location>
        <begin position="25"/>
        <end position="207"/>
    </location>
</feature>
<keyword evidence="2 3" id="KW-0186">Copper</keyword>
<dbReference type="InterPro" id="IPR013766">
    <property type="entry name" value="Thioredoxin_domain"/>
</dbReference>
<comment type="caution">
    <text evidence="7">The sequence shown here is derived from an EMBL/GenBank/DDBJ whole genome shotgun (WGS) entry which is preliminary data.</text>
</comment>
<dbReference type="PANTHER" id="PTHR12151">
    <property type="entry name" value="ELECTRON TRANSPORT PROTIN SCO1/SENC FAMILY MEMBER"/>
    <property type="match status" value="1"/>
</dbReference>
<organism evidence="7 8">
    <name type="scientific">Sphingobium boeckii</name>
    <dbReference type="NCBI Taxonomy" id="1082345"/>
    <lineage>
        <taxon>Bacteria</taxon>
        <taxon>Pseudomonadati</taxon>
        <taxon>Pseudomonadota</taxon>
        <taxon>Alphaproteobacteria</taxon>
        <taxon>Sphingomonadales</taxon>
        <taxon>Sphingomonadaceae</taxon>
        <taxon>Sphingobium</taxon>
    </lineage>
</organism>
<evidence type="ECO:0000313" key="7">
    <source>
        <dbReference type="EMBL" id="MBB5684077.1"/>
    </source>
</evidence>
<feature type="binding site" evidence="3">
    <location>
        <position position="172"/>
    </location>
    <ligand>
        <name>Cu cation</name>
        <dbReference type="ChEBI" id="CHEBI:23378"/>
    </ligand>
</feature>
<dbReference type="Proteomes" id="UP000549617">
    <property type="component" value="Unassembled WGS sequence"/>
</dbReference>
<dbReference type="Gene3D" id="3.40.30.10">
    <property type="entry name" value="Glutaredoxin"/>
    <property type="match status" value="1"/>
</dbReference>
<feature type="binding site" evidence="3">
    <location>
        <position position="79"/>
    </location>
    <ligand>
        <name>Cu cation</name>
        <dbReference type="ChEBI" id="CHEBI:23378"/>
    </ligand>
</feature>
<feature type="disulfide bond" description="Redox-active" evidence="4">
    <location>
        <begin position="79"/>
        <end position="83"/>
    </location>
</feature>
<evidence type="ECO:0000256" key="5">
    <source>
        <dbReference type="SAM" id="SignalP"/>
    </source>
</evidence>
<reference evidence="7 8" key="1">
    <citation type="submission" date="2020-08" db="EMBL/GenBank/DDBJ databases">
        <title>Genomic Encyclopedia of Type Strains, Phase IV (KMG-IV): sequencing the most valuable type-strain genomes for metagenomic binning, comparative biology and taxonomic classification.</title>
        <authorList>
            <person name="Goeker M."/>
        </authorList>
    </citation>
    <scope>NUCLEOTIDE SEQUENCE [LARGE SCALE GENOMIC DNA]</scope>
    <source>
        <strain evidence="7 8">DSM 25079</strain>
    </source>
</reference>
<gene>
    <name evidence="7" type="ORF">FHS49_000068</name>
</gene>
<keyword evidence="8" id="KW-1185">Reference proteome</keyword>
<comment type="similarity">
    <text evidence="1">Belongs to the SCO1/2 family.</text>
</comment>
<feature type="binding site" evidence="3">
    <location>
        <position position="83"/>
    </location>
    <ligand>
        <name>Cu cation</name>
        <dbReference type="ChEBI" id="CHEBI:23378"/>
    </ligand>
</feature>
<dbReference type="SUPFAM" id="SSF52833">
    <property type="entry name" value="Thioredoxin-like"/>
    <property type="match status" value="1"/>
</dbReference>
<proteinExistence type="inferred from homology"/>
<dbReference type="PROSITE" id="PS51257">
    <property type="entry name" value="PROKAR_LIPOPROTEIN"/>
    <property type="match status" value="1"/>
</dbReference>
<keyword evidence="5" id="KW-0732">Signal</keyword>
<feature type="domain" description="Thioredoxin" evidence="6">
    <location>
        <begin position="41"/>
        <end position="207"/>
    </location>
</feature>
<keyword evidence="3" id="KW-0479">Metal-binding</keyword>
<name>A0A7W9ECH7_9SPHN</name>
<dbReference type="PANTHER" id="PTHR12151:SF25">
    <property type="entry name" value="LINALOOL DEHYDRATASE_ISOMERASE DOMAIN-CONTAINING PROTEIN"/>
    <property type="match status" value="1"/>
</dbReference>
<sequence length="207" mass="22576">MAGRTMNDFRILRLLALFGALALAACNPAGNAASDPGEPPLAGARIGGPFTLISQDGKTVRDTDFAGKYRILYFGYTFCPDVCPVDVQNLMAGFKLFEKMNPEAAAKVQPLFITVDPERDTPQVLKEFTANFHPRLMGLTGSLDAIRQVASAYIVLFQKQDSADPKAYLVNHTRQAYLMGPTGEPVALLTQDGKPQLIADELAKWVR</sequence>
<dbReference type="InterPro" id="IPR003782">
    <property type="entry name" value="SCO1/SenC"/>
</dbReference>
<dbReference type="Pfam" id="PF02630">
    <property type="entry name" value="SCO1-SenC"/>
    <property type="match status" value="1"/>
</dbReference>
<evidence type="ECO:0000259" key="6">
    <source>
        <dbReference type="PROSITE" id="PS51352"/>
    </source>
</evidence>
<dbReference type="FunFam" id="3.40.30.10:FF:000013">
    <property type="entry name" value="Blast:Protein SCO1 homolog, mitochondrial"/>
    <property type="match status" value="1"/>
</dbReference>
<evidence type="ECO:0000256" key="2">
    <source>
        <dbReference type="ARBA" id="ARBA00023008"/>
    </source>
</evidence>
<dbReference type="PROSITE" id="PS51352">
    <property type="entry name" value="THIOREDOXIN_2"/>
    <property type="match status" value="1"/>
</dbReference>
<keyword evidence="4" id="KW-1015">Disulfide bond</keyword>
<evidence type="ECO:0000256" key="4">
    <source>
        <dbReference type="PIRSR" id="PIRSR603782-2"/>
    </source>
</evidence>
<feature type="signal peptide" evidence="5">
    <location>
        <begin position="1"/>
        <end position="24"/>
    </location>
</feature>
<dbReference type="CDD" id="cd02968">
    <property type="entry name" value="SCO"/>
    <property type="match status" value="1"/>
</dbReference>
<evidence type="ECO:0000313" key="8">
    <source>
        <dbReference type="Proteomes" id="UP000549617"/>
    </source>
</evidence>
<accession>A0A7W9ECH7</accession>
<dbReference type="RefSeq" id="WP_184014324.1">
    <property type="nucleotide sequence ID" value="NZ_JACIJC010000001.1"/>
</dbReference>
<evidence type="ECO:0000256" key="3">
    <source>
        <dbReference type="PIRSR" id="PIRSR603782-1"/>
    </source>
</evidence>
<protein>
    <submittedName>
        <fullName evidence="7">Protein SCO1/2</fullName>
    </submittedName>
</protein>
<dbReference type="EMBL" id="JACIJC010000001">
    <property type="protein sequence ID" value="MBB5684077.1"/>
    <property type="molecule type" value="Genomic_DNA"/>
</dbReference>
<dbReference type="AlphaFoldDB" id="A0A7W9ECH7"/>
<dbReference type="GO" id="GO:0046872">
    <property type="term" value="F:metal ion binding"/>
    <property type="evidence" value="ECO:0007669"/>
    <property type="project" value="UniProtKB-KW"/>
</dbReference>
<dbReference type="InterPro" id="IPR036249">
    <property type="entry name" value="Thioredoxin-like_sf"/>
</dbReference>